<evidence type="ECO:0000313" key="3">
    <source>
        <dbReference type="Proteomes" id="UP000306416"/>
    </source>
</evidence>
<name>A0A4S1CEE9_9BACT</name>
<dbReference type="AlphaFoldDB" id="A0A4S1CEE9"/>
<feature type="compositionally biased region" description="Basic and acidic residues" evidence="1">
    <location>
        <begin position="133"/>
        <end position="146"/>
    </location>
</feature>
<sequence>MTSQSPRIQRNYRNQAPTRFHEANQRTRTALADKTRFPDTFWGEKLGLIQVYFTVSDKHDAVYHEAKYGSRLVISQRDILQAQLVTLLDQIVSFLEMAAVRDPEILLASGFDMTKERRGGSRVKAAAAARMAENADSKEGESGTQD</sequence>
<proteinExistence type="predicted"/>
<comment type="caution">
    <text evidence="2">The sequence shown here is derived from an EMBL/GenBank/DDBJ whole genome shotgun (WGS) entry which is preliminary data.</text>
</comment>
<evidence type="ECO:0000256" key="1">
    <source>
        <dbReference type="SAM" id="MobiDB-lite"/>
    </source>
</evidence>
<evidence type="ECO:0000313" key="2">
    <source>
        <dbReference type="EMBL" id="TGU71366.1"/>
    </source>
</evidence>
<accession>A0A4S1CEE9</accession>
<reference evidence="2 3" key="1">
    <citation type="submission" date="2019-04" db="EMBL/GenBank/DDBJ databases">
        <title>Geobacter oryzae sp. nov., ferric-reducing bacteria isolated from paddy soil.</title>
        <authorList>
            <person name="Xu Z."/>
            <person name="Masuda Y."/>
            <person name="Itoh H."/>
            <person name="Senoo K."/>
        </authorList>
    </citation>
    <scope>NUCLEOTIDE SEQUENCE [LARGE SCALE GENOMIC DNA]</scope>
    <source>
        <strain evidence="2 3">Red111</strain>
    </source>
</reference>
<gene>
    <name evidence="2" type="ORF">E4633_13605</name>
</gene>
<keyword evidence="3" id="KW-1185">Reference proteome</keyword>
<dbReference type="Proteomes" id="UP000306416">
    <property type="component" value="Unassembled WGS sequence"/>
</dbReference>
<protein>
    <submittedName>
        <fullName evidence="2">Uncharacterized protein</fullName>
    </submittedName>
</protein>
<feature type="region of interest" description="Disordered" evidence="1">
    <location>
        <begin position="116"/>
        <end position="146"/>
    </location>
</feature>
<dbReference type="EMBL" id="SRSC01000003">
    <property type="protein sequence ID" value="TGU71366.1"/>
    <property type="molecule type" value="Genomic_DNA"/>
</dbReference>
<organism evidence="2 3">
    <name type="scientific">Geomonas terrae</name>
    <dbReference type="NCBI Taxonomy" id="2562681"/>
    <lineage>
        <taxon>Bacteria</taxon>
        <taxon>Pseudomonadati</taxon>
        <taxon>Thermodesulfobacteriota</taxon>
        <taxon>Desulfuromonadia</taxon>
        <taxon>Geobacterales</taxon>
        <taxon>Geobacteraceae</taxon>
        <taxon>Geomonas</taxon>
    </lineage>
</organism>